<evidence type="ECO:0000256" key="5">
    <source>
        <dbReference type="ARBA" id="ARBA00022737"/>
    </source>
</evidence>
<dbReference type="Gene3D" id="1.20.120.1750">
    <property type="match status" value="1"/>
</dbReference>
<comment type="caution">
    <text evidence="14">The sequence shown here is derived from an EMBL/GenBank/DDBJ whole genome shotgun (WGS) entry which is preliminary data.</text>
</comment>
<dbReference type="InterPro" id="IPR002867">
    <property type="entry name" value="IBR_dom"/>
</dbReference>
<evidence type="ECO:0000259" key="12">
    <source>
        <dbReference type="PROSITE" id="PS50089"/>
    </source>
</evidence>
<keyword evidence="7" id="KW-0833">Ubl conjugation pathway</keyword>
<dbReference type="Proteomes" id="UP001595075">
    <property type="component" value="Unassembled WGS sequence"/>
</dbReference>
<evidence type="ECO:0000256" key="2">
    <source>
        <dbReference type="ARBA" id="ARBA00012251"/>
    </source>
</evidence>
<dbReference type="InterPro" id="IPR031127">
    <property type="entry name" value="E3_UB_ligase_RBR"/>
</dbReference>
<evidence type="ECO:0000256" key="6">
    <source>
        <dbReference type="ARBA" id="ARBA00022771"/>
    </source>
</evidence>
<dbReference type="SUPFAM" id="SSF57850">
    <property type="entry name" value="RING/U-box"/>
    <property type="match status" value="2"/>
</dbReference>
<dbReference type="PANTHER" id="PTHR11685">
    <property type="entry name" value="RBR FAMILY RING FINGER AND IBR DOMAIN-CONTAINING"/>
    <property type="match status" value="1"/>
</dbReference>
<dbReference type="CDD" id="cd16449">
    <property type="entry name" value="RING-HC"/>
    <property type="match status" value="1"/>
</dbReference>
<keyword evidence="8" id="KW-0862">Zinc</keyword>
<dbReference type="PROSITE" id="PS50089">
    <property type="entry name" value="ZF_RING_2"/>
    <property type="match status" value="1"/>
</dbReference>
<comment type="catalytic activity">
    <reaction evidence="1">
        <text>[E2 ubiquitin-conjugating enzyme]-S-ubiquitinyl-L-cysteine + [acceptor protein]-L-lysine = [E2 ubiquitin-conjugating enzyme]-L-cysteine + [acceptor protein]-N(6)-ubiquitinyl-L-lysine.</text>
        <dbReference type="EC" id="2.3.2.31"/>
    </reaction>
</comment>
<keyword evidence="10" id="KW-0175">Coiled coil</keyword>
<evidence type="ECO:0000256" key="7">
    <source>
        <dbReference type="ARBA" id="ARBA00022786"/>
    </source>
</evidence>
<organism evidence="14 15">
    <name type="scientific">Oculimacula yallundae</name>
    <dbReference type="NCBI Taxonomy" id="86028"/>
    <lineage>
        <taxon>Eukaryota</taxon>
        <taxon>Fungi</taxon>
        <taxon>Dikarya</taxon>
        <taxon>Ascomycota</taxon>
        <taxon>Pezizomycotina</taxon>
        <taxon>Leotiomycetes</taxon>
        <taxon>Helotiales</taxon>
        <taxon>Ploettnerulaceae</taxon>
        <taxon>Oculimacula</taxon>
    </lineage>
</organism>
<dbReference type="EC" id="2.3.2.31" evidence="2"/>
<evidence type="ECO:0000259" key="13">
    <source>
        <dbReference type="PROSITE" id="PS51873"/>
    </source>
</evidence>
<dbReference type="PROSITE" id="PS00518">
    <property type="entry name" value="ZF_RING_1"/>
    <property type="match status" value="1"/>
</dbReference>
<reference evidence="14 15" key="1">
    <citation type="journal article" date="2024" name="Commun. Biol.">
        <title>Comparative genomic analysis of thermophilic fungi reveals convergent evolutionary adaptations and gene losses.</title>
        <authorList>
            <person name="Steindorff A.S."/>
            <person name="Aguilar-Pontes M.V."/>
            <person name="Robinson A.J."/>
            <person name="Andreopoulos B."/>
            <person name="LaButti K."/>
            <person name="Kuo A."/>
            <person name="Mondo S."/>
            <person name="Riley R."/>
            <person name="Otillar R."/>
            <person name="Haridas S."/>
            <person name="Lipzen A."/>
            <person name="Grimwood J."/>
            <person name="Schmutz J."/>
            <person name="Clum A."/>
            <person name="Reid I.D."/>
            <person name="Moisan M.C."/>
            <person name="Butler G."/>
            <person name="Nguyen T.T.M."/>
            <person name="Dewar K."/>
            <person name="Conant G."/>
            <person name="Drula E."/>
            <person name="Henrissat B."/>
            <person name="Hansel C."/>
            <person name="Singer S."/>
            <person name="Hutchinson M.I."/>
            <person name="de Vries R.P."/>
            <person name="Natvig D.O."/>
            <person name="Powell A.J."/>
            <person name="Tsang A."/>
            <person name="Grigoriev I.V."/>
        </authorList>
    </citation>
    <scope>NUCLEOTIDE SEQUENCE [LARGE SCALE GENOMIC DNA]</scope>
    <source>
        <strain evidence="14 15">CBS 494.80</strain>
    </source>
</reference>
<dbReference type="Pfam" id="PF01485">
    <property type="entry name" value="IBR"/>
    <property type="match status" value="1"/>
</dbReference>
<keyword evidence="3" id="KW-0808">Transferase</keyword>
<evidence type="ECO:0000256" key="10">
    <source>
        <dbReference type="SAM" id="Coils"/>
    </source>
</evidence>
<feature type="domain" description="RING-type" evidence="13">
    <location>
        <begin position="452"/>
        <end position="640"/>
    </location>
</feature>
<dbReference type="InterPro" id="IPR001841">
    <property type="entry name" value="Znf_RING"/>
</dbReference>
<evidence type="ECO:0000313" key="14">
    <source>
        <dbReference type="EMBL" id="KAL2068290.1"/>
    </source>
</evidence>
<dbReference type="Pfam" id="PF22191">
    <property type="entry name" value="IBR_1"/>
    <property type="match status" value="1"/>
</dbReference>
<evidence type="ECO:0000256" key="8">
    <source>
        <dbReference type="ARBA" id="ARBA00022833"/>
    </source>
</evidence>
<dbReference type="InterPro" id="IPR013083">
    <property type="entry name" value="Znf_RING/FYVE/PHD"/>
</dbReference>
<sequence length="688" mass="79122">MEITESQLSTVLQEALTCFLAFLTHTEKLRESNLPRQGKGIETQADVSIQQQHETRVAATRICVKYTGKIARSVRKWNRHSRNDSDDEISVEPEVVSFKDSLPDGYEMSFLDRYSGPQKYPTSSSPAGTPKKNVDDLFRVSNRSPESPSRHRRRRTRRRECIEVDDERSGEKHRPSIPMTKSIGLHPNVSISLSVLEDEDWSQPTDVRYKFLPKSKARPSISSVYDDKGMNSSIVFQQKLIEREDEVCVEKSTRERQSEEESERRALEVNLLSDQQARTRHRQQEEELDRPAAQEMALLDQQKRIKEKEDELHRRALEAKLLLNQIAQKEQYHMIAQEKYAKKVEQEEREKFEQSRRDREAAKAQQQWEMAAIAQETEAMRLEERERMKQADLKRIAEEQRRLEVKREEAWKSDRRERLRMLAEEKKRKEAENIAAWQREQKELERKEKLAKKVDCVSCMEAGREKNMAVLSCNHRYCRDCIKDAFKSAHKSHSPFKCCGTTIATSSVKRHLSSSFVEKYDLMVLELQTKKPRYCSSSRCNKFIPPAQIHGPVAICPYCKVKTCVACGNNEHSGVCAEDKAGRAVEALAQQEGWKQCPKCSQILERTAGCLHMTCRCKAEWCYSCLRDWSVCRSGCERMTPFAGVAMGPDFRADLDGMGGQEDNGVNRGGIGLAPVIAAAVLFSLFND</sequence>
<evidence type="ECO:0000256" key="3">
    <source>
        <dbReference type="ARBA" id="ARBA00022679"/>
    </source>
</evidence>
<proteinExistence type="predicted"/>
<accession>A0ABR4CEX0</accession>
<dbReference type="CDD" id="cd20335">
    <property type="entry name" value="BRcat_RBR"/>
    <property type="match status" value="1"/>
</dbReference>
<dbReference type="CDD" id="cd22584">
    <property type="entry name" value="Rcat_RBR_unk"/>
    <property type="match status" value="1"/>
</dbReference>
<evidence type="ECO:0000256" key="1">
    <source>
        <dbReference type="ARBA" id="ARBA00001798"/>
    </source>
</evidence>
<protein>
    <recommendedName>
        <fullName evidence="2">RBR-type E3 ubiquitin transferase</fullName>
        <ecNumber evidence="2">2.3.2.31</ecNumber>
    </recommendedName>
</protein>
<keyword evidence="4" id="KW-0479">Metal-binding</keyword>
<evidence type="ECO:0000313" key="15">
    <source>
        <dbReference type="Proteomes" id="UP001595075"/>
    </source>
</evidence>
<dbReference type="Gene3D" id="3.30.40.10">
    <property type="entry name" value="Zinc/RING finger domain, C3HC4 (zinc finger)"/>
    <property type="match status" value="1"/>
</dbReference>
<name>A0ABR4CEX0_9HELO</name>
<evidence type="ECO:0000256" key="9">
    <source>
        <dbReference type="PROSITE-ProRule" id="PRU00175"/>
    </source>
</evidence>
<evidence type="ECO:0000256" key="4">
    <source>
        <dbReference type="ARBA" id="ARBA00022723"/>
    </source>
</evidence>
<dbReference type="InterPro" id="IPR017907">
    <property type="entry name" value="Znf_RING_CS"/>
</dbReference>
<feature type="compositionally biased region" description="Basic and acidic residues" evidence="11">
    <location>
        <begin position="159"/>
        <end position="174"/>
    </location>
</feature>
<feature type="domain" description="RING-type" evidence="12">
    <location>
        <begin position="456"/>
        <end position="498"/>
    </location>
</feature>
<keyword evidence="15" id="KW-1185">Reference proteome</keyword>
<feature type="coiled-coil region" evidence="10">
    <location>
        <begin position="345"/>
        <end position="454"/>
    </location>
</feature>
<keyword evidence="5" id="KW-0677">Repeat</keyword>
<keyword evidence="6 9" id="KW-0863">Zinc-finger</keyword>
<dbReference type="PROSITE" id="PS51873">
    <property type="entry name" value="TRIAD"/>
    <property type="match status" value="1"/>
</dbReference>
<gene>
    <name evidence="14" type="ORF">VTL71DRAFT_16388</name>
</gene>
<feature type="region of interest" description="Disordered" evidence="11">
    <location>
        <begin position="110"/>
        <end position="183"/>
    </location>
</feature>
<dbReference type="EMBL" id="JAZHXI010000009">
    <property type="protein sequence ID" value="KAL2068290.1"/>
    <property type="molecule type" value="Genomic_DNA"/>
</dbReference>
<evidence type="ECO:0000256" key="11">
    <source>
        <dbReference type="SAM" id="MobiDB-lite"/>
    </source>
</evidence>
<dbReference type="InterPro" id="IPR044066">
    <property type="entry name" value="TRIAD_supradom"/>
</dbReference>